<dbReference type="SUPFAM" id="SSF52540">
    <property type="entry name" value="P-loop containing nucleoside triphosphate hydrolases"/>
    <property type="match status" value="1"/>
</dbReference>
<name>A0A4Z0M918_9GAMM</name>
<keyword evidence="4" id="KW-1185">Reference proteome</keyword>
<evidence type="ECO:0000256" key="1">
    <source>
        <dbReference type="SAM" id="Coils"/>
    </source>
</evidence>
<dbReference type="InterPro" id="IPR019844">
    <property type="entry name" value="CSD_CS"/>
</dbReference>
<dbReference type="SUPFAM" id="SSF50249">
    <property type="entry name" value="Nucleic acid-binding proteins"/>
    <property type="match status" value="1"/>
</dbReference>
<dbReference type="InterPro" id="IPR012340">
    <property type="entry name" value="NA-bd_OB-fold"/>
</dbReference>
<dbReference type="Pfam" id="PF00313">
    <property type="entry name" value="CSD"/>
    <property type="match status" value="1"/>
</dbReference>
<organism evidence="3 4">
    <name type="scientific">Mangrovimicrobium sediminis</name>
    <dbReference type="NCBI Taxonomy" id="2562682"/>
    <lineage>
        <taxon>Bacteria</taxon>
        <taxon>Pseudomonadati</taxon>
        <taxon>Pseudomonadota</taxon>
        <taxon>Gammaproteobacteria</taxon>
        <taxon>Cellvibrionales</taxon>
        <taxon>Halieaceae</taxon>
        <taxon>Mangrovimicrobium</taxon>
    </lineage>
</organism>
<dbReference type="InterPro" id="IPR057574">
    <property type="entry name" value="nSTAND_NTPase5_dom"/>
</dbReference>
<dbReference type="Gene3D" id="1.25.40.10">
    <property type="entry name" value="Tetratricopeptide repeat domain"/>
    <property type="match status" value="1"/>
</dbReference>
<proteinExistence type="predicted"/>
<reference evidence="3 4" key="1">
    <citation type="submission" date="2019-04" db="EMBL/GenBank/DDBJ databases">
        <title>Taxonomy of novel Haliea sp. from mangrove soil of West Coast of India.</title>
        <authorList>
            <person name="Verma A."/>
            <person name="Kumar P."/>
            <person name="Krishnamurthi S."/>
        </authorList>
    </citation>
    <scope>NUCLEOTIDE SEQUENCE [LARGE SCALE GENOMIC DNA]</scope>
    <source>
        <strain evidence="3 4">SAOS-164</strain>
    </source>
</reference>
<dbReference type="GO" id="GO:0003676">
    <property type="term" value="F:nucleic acid binding"/>
    <property type="evidence" value="ECO:0007669"/>
    <property type="project" value="InterPro"/>
</dbReference>
<dbReference type="PROSITE" id="PS00352">
    <property type="entry name" value="CSD_1"/>
    <property type="match status" value="1"/>
</dbReference>
<dbReference type="EMBL" id="SRLE01000001">
    <property type="protein sequence ID" value="TGD76203.1"/>
    <property type="molecule type" value="Genomic_DNA"/>
</dbReference>
<evidence type="ECO:0000259" key="2">
    <source>
        <dbReference type="PROSITE" id="PS51857"/>
    </source>
</evidence>
<dbReference type="Gene3D" id="2.40.50.140">
    <property type="entry name" value="Nucleic acid-binding proteins"/>
    <property type="match status" value="1"/>
</dbReference>
<sequence>MENEISAWILDKIRNGQAILFLGAGASYDAEIPEGPVRFSAEKLRDLICDRFLGGDQKDKSLVQVADYAKHQAGLNEVQVFIKNQFHPLQPANFHKLIPLFRWHSIYTTNYDLVIERAYDQVKDRLQKLAPIFRDGDQFSEAMRDPDKLPYFKLHGCISVINDENLPLILASEEYAKHQRNRVRLFQHLSDSALEHPIIFCGYKIGDPNIQQILFDLFDKGINRPNYMVVDPGLNKFDVQMWQSNRINPVKSTFAEFLSNIDNLIEKNMRVLGALIQPSKESYRSFLKSGASVTPQLLQYLSTELEHVYDGMPVGGVSPKDFYTGLDDGWAGINQDLDVERKISDQLLIDAVIDDQITGFNTFLIKGYAGSGKSVCLRRVSWNAARDHEAAVFYLKKGAVLRPSLVKELIGHIDGRLVISLDDALANKADLQKLYDQLEHDNDELVILTTSRSNEWNQDGGDLERYVSAEYELEKLSDREIDLLISKLEKFQCLGNLRNEDMPEVKRNFGLTSDRQLLVALHEVTSGKPFEQIVYDEYQRINPAEAQLLYMDVCTLHRLNVPVRAGLVSRISGISIEDFKSRFIAPLEHLVKVYMDQRSRDYVYVSRHPLIAEFVFDQALDNPADKAEQIVRVISKMNIDYDADKHAFSSIIRGKTLAKLFSDKGLAKKIYDAAEEAGASPSYIWHQRAIFELNHPGAQASAAMSAINRAERELEAHRTDKSILHTKALIYKRMAKESQNKLEIDKYRAEARLILERLLKNDNDSRPSHSIAELLLDELEDQLRTIADPSSEPEDLKERALISIIKRAEDAIYKGLQRYPSDEYLLVSQAKLAEKLNDSSKVRAVLDRAYRQNMSSDYVAIALARNLRHGGETESATKILREAITKNPNSKPLHLELSKYLIAKNDQSVAEEIMHHLKRSFSPGDSNYTAQFWFARQHYLYQDKSVALGIFDNLKAAKMPPFVRRKLDGHSLDGAGKMLSYNGQVTSDRVDFGFIRCAELGDDIFTHISHLDSENSASGLRVGLEVTFNLAFSMRGPVAINVRQRY</sequence>
<dbReference type="InterPro" id="IPR027417">
    <property type="entry name" value="P-loop_NTPase"/>
</dbReference>
<comment type="caution">
    <text evidence="3">The sequence shown here is derived from an EMBL/GenBank/DDBJ whole genome shotgun (WGS) entry which is preliminary data.</text>
</comment>
<dbReference type="RefSeq" id="WP_135440780.1">
    <property type="nucleotide sequence ID" value="NZ_SRLE01000001.1"/>
</dbReference>
<accession>A0A4Z0M918</accession>
<dbReference type="InterPro" id="IPR002059">
    <property type="entry name" value="CSP_DNA-bd"/>
</dbReference>
<gene>
    <name evidence="3" type="ORF">E4634_01265</name>
</gene>
<dbReference type="CDD" id="cd04458">
    <property type="entry name" value="CSP_CDS"/>
    <property type="match status" value="1"/>
</dbReference>
<feature type="domain" description="CSD" evidence="2">
    <location>
        <begin position="980"/>
        <end position="1044"/>
    </location>
</feature>
<dbReference type="Pfam" id="PF13289">
    <property type="entry name" value="SIR2_2"/>
    <property type="match status" value="1"/>
</dbReference>
<protein>
    <submittedName>
        <fullName evidence="3">Tetratricopeptide repeat protein</fullName>
    </submittedName>
</protein>
<dbReference type="SUPFAM" id="SSF48452">
    <property type="entry name" value="TPR-like"/>
    <property type="match status" value="1"/>
</dbReference>
<dbReference type="Proteomes" id="UP000298050">
    <property type="component" value="Unassembled WGS sequence"/>
</dbReference>
<dbReference type="PROSITE" id="PS51857">
    <property type="entry name" value="CSD_2"/>
    <property type="match status" value="1"/>
</dbReference>
<dbReference type="AlphaFoldDB" id="A0A4Z0M918"/>
<feature type="coiled-coil region" evidence="1">
    <location>
        <begin position="421"/>
        <end position="448"/>
    </location>
</feature>
<dbReference type="Pfam" id="PF25199">
    <property type="entry name" value="nSTAND_NTPase5"/>
    <property type="match status" value="1"/>
</dbReference>
<dbReference type="OrthoDB" id="95129at2"/>
<evidence type="ECO:0000313" key="3">
    <source>
        <dbReference type="EMBL" id="TGD76203.1"/>
    </source>
</evidence>
<evidence type="ECO:0000313" key="4">
    <source>
        <dbReference type="Proteomes" id="UP000298050"/>
    </source>
</evidence>
<dbReference type="InterPro" id="IPR011990">
    <property type="entry name" value="TPR-like_helical_dom_sf"/>
</dbReference>
<keyword evidence="1" id="KW-0175">Coiled coil</keyword>
<feature type="coiled-coil region" evidence="1">
    <location>
        <begin position="700"/>
        <end position="727"/>
    </location>
</feature>